<dbReference type="Gene3D" id="1.20.1280.50">
    <property type="match status" value="1"/>
</dbReference>
<sequence length="495" mass="54809">VPSQPERGAKSTAGVEVVHQSKIKLRRKVLPDFSCSGRSTLHCSMEDLPEVLLAEIVQRITRTSDLNSLSLVSKSLCEVEANQRAAIRLGCSLFSATETLSSLCSRFSNLSKMEINYTGETLSFFSYIDDSGLSCLANCKKLMSLTLNSVPSITSRGLLSVAIGCNSLSALHLIDCKKISSGEWLEYLGWNGSLEELVVRNCNRIRQPDLLKFGPGWMKLWKFEFESKVEIDDMLGFNDPLYDVHNPSACDFLCDNLKDLRLVHIQARSELRLCLLLEKCKALEKLCLKYVVSLTDNDMIALSHSCNNLKSISLWLMPPQYVADDNDFLYIPSVTDHSLQVLALGCPMLQSVELTFHEGTFYLPDIGLTLECVRILIQSCQILVLVLNGADFFDDEGMMVLSSSPFLETLELAVNDQVTDAGMHSIARTPCLRSLTLRLCSQVTDAGLTELVHSQKLDSLTIEGCACISPQVAQGAARSVHYSLESASRSRLSRI</sequence>
<reference evidence="4" key="1">
    <citation type="journal article" date="2014" name="Science">
        <title>Ancient hybridizations among the ancestral genomes of bread wheat.</title>
        <authorList>
            <consortium name="International Wheat Genome Sequencing Consortium,"/>
            <person name="Marcussen T."/>
            <person name="Sandve S.R."/>
            <person name="Heier L."/>
            <person name="Spannagl M."/>
            <person name="Pfeifer M."/>
            <person name="Jakobsen K.S."/>
            <person name="Wulff B.B."/>
            <person name="Steuernagel B."/>
            <person name="Mayer K.F."/>
            <person name="Olsen O.A."/>
        </authorList>
    </citation>
    <scope>NUCLEOTIDE SEQUENCE [LARGE SCALE GENOMIC DNA]</scope>
    <source>
        <strain evidence="4">cv. AL8/78</strain>
    </source>
</reference>
<dbReference type="InterPro" id="IPR001810">
    <property type="entry name" value="F-box_dom"/>
</dbReference>
<dbReference type="Pfam" id="PF25372">
    <property type="entry name" value="DUF7885"/>
    <property type="match status" value="1"/>
</dbReference>
<dbReference type="AlphaFoldDB" id="A0A453K0X6"/>
<dbReference type="GO" id="GO:0031146">
    <property type="term" value="P:SCF-dependent proteasomal ubiquitin-dependent protein catabolic process"/>
    <property type="evidence" value="ECO:0007669"/>
    <property type="project" value="TreeGrafter"/>
</dbReference>
<evidence type="ECO:0008006" key="5">
    <source>
        <dbReference type="Google" id="ProtNLM"/>
    </source>
</evidence>
<dbReference type="PANTHER" id="PTHR13318:SF280">
    <property type="entry name" value="F-BOX DOMAIN-CONTAINING PROTEIN"/>
    <property type="match status" value="1"/>
</dbReference>
<dbReference type="InterPro" id="IPR006553">
    <property type="entry name" value="Leu-rich_rpt_Cys-con_subtyp"/>
</dbReference>
<reference evidence="3" key="3">
    <citation type="journal article" date="2017" name="Nature">
        <title>Genome sequence of the progenitor of the wheat D genome Aegilops tauschii.</title>
        <authorList>
            <person name="Luo M.C."/>
            <person name="Gu Y.Q."/>
            <person name="Puiu D."/>
            <person name="Wang H."/>
            <person name="Twardziok S.O."/>
            <person name="Deal K.R."/>
            <person name="Huo N."/>
            <person name="Zhu T."/>
            <person name="Wang L."/>
            <person name="Wang Y."/>
            <person name="McGuire P.E."/>
            <person name="Liu S."/>
            <person name="Long H."/>
            <person name="Ramasamy R.K."/>
            <person name="Rodriguez J.C."/>
            <person name="Van S.L."/>
            <person name="Yuan L."/>
            <person name="Wang Z."/>
            <person name="Xia Z."/>
            <person name="Xiao L."/>
            <person name="Anderson O.D."/>
            <person name="Ouyang S."/>
            <person name="Liang Y."/>
            <person name="Zimin A.V."/>
            <person name="Pertea G."/>
            <person name="Qi P."/>
            <person name="Bennetzen J.L."/>
            <person name="Dai X."/>
            <person name="Dawson M.W."/>
            <person name="Muller H.G."/>
            <person name="Kugler K."/>
            <person name="Rivarola-Duarte L."/>
            <person name="Spannagl M."/>
            <person name="Mayer K.F.X."/>
            <person name="Lu F.H."/>
            <person name="Bevan M.W."/>
            <person name="Leroy P."/>
            <person name="Li P."/>
            <person name="You F.M."/>
            <person name="Sun Q."/>
            <person name="Liu Z."/>
            <person name="Lyons E."/>
            <person name="Wicker T."/>
            <person name="Salzberg S.L."/>
            <person name="Devos K.M."/>
            <person name="Dvorak J."/>
        </authorList>
    </citation>
    <scope>NUCLEOTIDE SEQUENCE [LARGE SCALE GENOMIC DNA]</scope>
    <source>
        <strain evidence="3">cv. AL8/78</strain>
    </source>
</reference>
<accession>A0A453K0X6</accession>
<dbReference type="Gene3D" id="3.80.10.10">
    <property type="entry name" value="Ribonuclease Inhibitor"/>
    <property type="match status" value="2"/>
</dbReference>
<dbReference type="Gramene" id="AET5Gv20254300.7">
    <property type="protein sequence ID" value="AET5Gv20254300.7"/>
    <property type="gene ID" value="AET5Gv20254300"/>
</dbReference>
<dbReference type="PANTHER" id="PTHR13318">
    <property type="entry name" value="PARTNER OF PAIRED, ISOFORM B-RELATED"/>
    <property type="match status" value="1"/>
</dbReference>
<name>A0A453K0X6_AEGTS</name>
<reference evidence="3" key="4">
    <citation type="submission" date="2019-03" db="UniProtKB">
        <authorList>
            <consortium name="EnsemblPlants"/>
        </authorList>
    </citation>
    <scope>IDENTIFICATION</scope>
</reference>
<dbReference type="InterPro" id="IPR032675">
    <property type="entry name" value="LRR_dom_sf"/>
</dbReference>
<organism evidence="3 4">
    <name type="scientific">Aegilops tauschii subsp. strangulata</name>
    <name type="common">Goatgrass</name>
    <dbReference type="NCBI Taxonomy" id="200361"/>
    <lineage>
        <taxon>Eukaryota</taxon>
        <taxon>Viridiplantae</taxon>
        <taxon>Streptophyta</taxon>
        <taxon>Embryophyta</taxon>
        <taxon>Tracheophyta</taxon>
        <taxon>Spermatophyta</taxon>
        <taxon>Magnoliopsida</taxon>
        <taxon>Liliopsida</taxon>
        <taxon>Poales</taxon>
        <taxon>Poaceae</taxon>
        <taxon>BOP clade</taxon>
        <taxon>Pooideae</taxon>
        <taxon>Triticodae</taxon>
        <taxon>Triticeae</taxon>
        <taxon>Triticinae</taxon>
        <taxon>Aegilops</taxon>
    </lineage>
</organism>
<dbReference type="SUPFAM" id="SSF52047">
    <property type="entry name" value="RNI-like"/>
    <property type="match status" value="2"/>
</dbReference>
<dbReference type="InterPro" id="IPR057207">
    <property type="entry name" value="FBXL15_LRR"/>
</dbReference>
<feature type="domain" description="F-box" evidence="1">
    <location>
        <begin position="46"/>
        <end position="78"/>
    </location>
</feature>
<evidence type="ECO:0000259" key="1">
    <source>
        <dbReference type="Pfam" id="PF00646"/>
    </source>
</evidence>
<dbReference type="Pfam" id="PF00646">
    <property type="entry name" value="F-box"/>
    <property type="match status" value="1"/>
</dbReference>
<evidence type="ECO:0000313" key="3">
    <source>
        <dbReference type="EnsemblPlants" id="AET5Gv20254300.7"/>
    </source>
</evidence>
<dbReference type="STRING" id="200361.A0A453K0X6"/>
<evidence type="ECO:0000259" key="2">
    <source>
        <dbReference type="Pfam" id="PF25372"/>
    </source>
</evidence>
<reference evidence="3" key="5">
    <citation type="journal article" date="2021" name="G3 (Bethesda)">
        <title>Aegilops tauschii genome assembly Aet v5.0 features greater sequence contiguity and improved annotation.</title>
        <authorList>
            <person name="Wang L."/>
            <person name="Zhu T."/>
            <person name="Rodriguez J.C."/>
            <person name="Deal K.R."/>
            <person name="Dubcovsky J."/>
            <person name="McGuire P.E."/>
            <person name="Lux T."/>
            <person name="Spannagl M."/>
            <person name="Mayer K.F.X."/>
            <person name="Baldrich P."/>
            <person name="Meyers B.C."/>
            <person name="Huo N."/>
            <person name="Gu Y.Q."/>
            <person name="Zhou H."/>
            <person name="Devos K.M."/>
            <person name="Bennetzen J.L."/>
            <person name="Unver T."/>
            <person name="Budak H."/>
            <person name="Gulick P.J."/>
            <person name="Galiba G."/>
            <person name="Kalapos B."/>
            <person name="Nelson D.R."/>
            <person name="Li P."/>
            <person name="You F.M."/>
            <person name="Luo M.C."/>
            <person name="Dvorak J."/>
        </authorList>
    </citation>
    <scope>NUCLEOTIDE SEQUENCE [LARGE SCALE GENOMIC DNA]</scope>
    <source>
        <strain evidence="3">cv. AL8/78</strain>
    </source>
</reference>
<dbReference type="Proteomes" id="UP000015105">
    <property type="component" value="Chromosome 5D"/>
</dbReference>
<keyword evidence="4" id="KW-1185">Reference proteome</keyword>
<dbReference type="SMART" id="SM00367">
    <property type="entry name" value="LRR_CC"/>
    <property type="match status" value="5"/>
</dbReference>
<evidence type="ECO:0000313" key="4">
    <source>
        <dbReference type="Proteomes" id="UP000015105"/>
    </source>
</evidence>
<dbReference type="FunFam" id="1.20.1280.50:FF:000023">
    <property type="entry name" value="F-box/LRR-repeat protein 4"/>
    <property type="match status" value="1"/>
</dbReference>
<reference evidence="4" key="2">
    <citation type="journal article" date="2017" name="Nat. Plants">
        <title>The Aegilops tauschii genome reveals multiple impacts of transposons.</title>
        <authorList>
            <person name="Zhao G."/>
            <person name="Zou C."/>
            <person name="Li K."/>
            <person name="Wang K."/>
            <person name="Li T."/>
            <person name="Gao L."/>
            <person name="Zhang X."/>
            <person name="Wang H."/>
            <person name="Yang Z."/>
            <person name="Liu X."/>
            <person name="Jiang W."/>
            <person name="Mao L."/>
            <person name="Kong X."/>
            <person name="Jiao Y."/>
            <person name="Jia J."/>
        </authorList>
    </citation>
    <scope>NUCLEOTIDE SEQUENCE [LARGE SCALE GENOMIC DNA]</scope>
    <source>
        <strain evidence="4">cv. AL8/78</strain>
    </source>
</reference>
<dbReference type="GO" id="GO:0019005">
    <property type="term" value="C:SCF ubiquitin ligase complex"/>
    <property type="evidence" value="ECO:0007669"/>
    <property type="project" value="TreeGrafter"/>
</dbReference>
<dbReference type="EnsemblPlants" id="AET5Gv20254300.7">
    <property type="protein sequence ID" value="AET5Gv20254300.7"/>
    <property type="gene ID" value="AET5Gv20254300"/>
</dbReference>
<feature type="domain" description="F-box/LRR-repeat protein 15-like leucin rich repeat" evidence="2">
    <location>
        <begin position="271"/>
        <end position="455"/>
    </location>
</feature>
<protein>
    <recommendedName>
        <fullName evidence="5">F-box domain-containing protein</fullName>
    </recommendedName>
</protein>
<proteinExistence type="predicted"/>